<sequence length="64" mass="6983">MLVNTRPASGQDSAQVYQPSNTNASSHRTFNVKGEVGTFGELYGISGHERRRPGSTGRLFLRST</sequence>
<proteinExistence type="predicted"/>
<dbReference type="Proteomes" id="UP000250918">
    <property type="component" value="Unassembled WGS sequence"/>
</dbReference>
<evidence type="ECO:0000313" key="3">
    <source>
        <dbReference type="Proteomes" id="UP000250918"/>
    </source>
</evidence>
<feature type="region of interest" description="Disordered" evidence="1">
    <location>
        <begin position="1"/>
        <end position="29"/>
    </location>
</feature>
<evidence type="ECO:0000256" key="1">
    <source>
        <dbReference type="SAM" id="MobiDB-lite"/>
    </source>
</evidence>
<gene>
    <name evidence="2" type="ORF">C3F09_09095</name>
</gene>
<comment type="caution">
    <text evidence="2">The sequence shown here is derived from an EMBL/GenBank/DDBJ whole genome shotgun (WGS) entry which is preliminary data.</text>
</comment>
<name>A0A855X299_9BACT</name>
<organism evidence="2 3">
    <name type="scientific">candidate division GN15 bacterium</name>
    <dbReference type="NCBI Taxonomy" id="2072418"/>
    <lineage>
        <taxon>Bacteria</taxon>
        <taxon>candidate division GN15</taxon>
    </lineage>
</organism>
<dbReference type="AlphaFoldDB" id="A0A855X299"/>
<reference evidence="2 3" key="1">
    <citation type="journal article" date="2018" name="ISME J.">
        <title>A methanotrophic archaeon couples anaerobic oxidation of methane to Fe(III) reduction.</title>
        <authorList>
            <person name="Cai C."/>
            <person name="Leu A.O."/>
            <person name="Xie G.J."/>
            <person name="Guo J."/>
            <person name="Feng Y."/>
            <person name="Zhao J.X."/>
            <person name="Tyson G.W."/>
            <person name="Yuan Z."/>
            <person name="Hu S."/>
        </authorList>
    </citation>
    <scope>NUCLEOTIDE SEQUENCE [LARGE SCALE GENOMIC DNA]</scope>
    <source>
        <strain evidence="2">FeB_12</strain>
    </source>
</reference>
<evidence type="ECO:0000313" key="2">
    <source>
        <dbReference type="EMBL" id="PWB70420.1"/>
    </source>
</evidence>
<protein>
    <submittedName>
        <fullName evidence="2">Uncharacterized protein</fullName>
    </submittedName>
</protein>
<accession>A0A855X299</accession>
<dbReference type="EMBL" id="PQAP01000145">
    <property type="protein sequence ID" value="PWB70420.1"/>
    <property type="molecule type" value="Genomic_DNA"/>
</dbReference>
<feature type="non-terminal residue" evidence="2">
    <location>
        <position position="64"/>
    </location>
</feature>